<gene>
    <name evidence="3" type="ORF">L5515_010679</name>
</gene>
<proteinExistence type="predicted"/>
<dbReference type="SUPFAM" id="SSF46934">
    <property type="entry name" value="UBA-like"/>
    <property type="match status" value="1"/>
</dbReference>
<dbReference type="Gene3D" id="1.10.8.10">
    <property type="entry name" value="DNA helicase RuvA subunit, C-terminal domain"/>
    <property type="match status" value="1"/>
</dbReference>
<evidence type="ECO:0000313" key="4">
    <source>
        <dbReference type="Proteomes" id="UP000829354"/>
    </source>
</evidence>
<keyword evidence="4" id="KW-1185">Reference proteome</keyword>
<dbReference type="EMBL" id="CP092623">
    <property type="protein sequence ID" value="UMM27352.1"/>
    <property type="molecule type" value="Genomic_DNA"/>
</dbReference>
<protein>
    <recommendedName>
        <fullName evidence="2">UBA domain-containing protein</fullName>
    </recommendedName>
</protein>
<dbReference type="InterPro" id="IPR009060">
    <property type="entry name" value="UBA-like_sf"/>
</dbReference>
<feature type="region of interest" description="Disordered" evidence="1">
    <location>
        <begin position="232"/>
        <end position="260"/>
    </location>
</feature>
<feature type="domain" description="UBA" evidence="2">
    <location>
        <begin position="253"/>
        <end position="301"/>
    </location>
</feature>
<dbReference type="AlphaFoldDB" id="A0AAE9EUC9"/>
<organism evidence="3 4">
    <name type="scientific">Caenorhabditis briggsae</name>
    <dbReference type="NCBI Taxonomy" id="6238"/>
    <lineage>
        <taxon>Eukaryota</taxon>
        <taxon>Metazoa</taxon>
        <taxon>Ecdysozoa</taxon>
        <taxon>Nematoda</taxon>
        <taxon>Chromadorea</taxon>
        <taxon>Rhabditida</taxon>
        <taxon>Rhabditina</taxon>
        <taxon>Rhabditomorpha</taxon>
        <taxon>Rhabditoidea</taxon>
        <taxon>Rhabditidae</taxon>
        <taxon>Peloderinae</taxon>
        <taxon>Caenorhabditis</taxon>
    </lineage>
</organism>
<reference evidence="3 4" key="1">
    <citation type="submission" date="2022-04" db="EMBL/GenBank/DDBJ databases">
        <title>Chromosome-level reference genomes for two strains of Caenorhabditis briggsae: an improved platform for comparative genomics.</title>
        <authorList>
            <person name="Stevens L."/>
            <person name="Andersen E."/>
        </authorList>
    </citation>
    <scope>NUCLEOTIDE SEQUENCE [LARGE SCALE GENOMIC DNA]</scope>
    <source>
        <strain evidence="3">VX34</strain>
        <tissue evidence="3">Whole-organism</tissue>
    </source>
</reference>
<dbReference type="InterPro" id="IPR015940">
    <property type="entry name" value="UBA"/>
</dbReference>
<evidence type="ECO:0000259" key="2">
    <source>
        <dbReference type="PROSITE" id="PS50030"/>
    </source>
</evidence>
<name>A0AAE9EUC9_CAEBR</name>
<dbReference type="Proteomes" id="UP000829354">
    <property type="component" value="Chromosome IV"/>
</dbReference>
<dbReference type="Pfam" id="PF00627">
    <property type="entry name" value="UBA"/>
    <property type="match status" value="1"/>
</dbReference>
<feature type="compositionally biased region" description="Low complexity" evidence="1">
    <location>
        <begin position="232"/>
        <end position="251"/>
    </location>
</feature>
<accession>A0AAE9EUC9</accession>
<evidence type="ECO:0000256" key="1">
    <source>
        <dbReference type="SAM" id="MobiDB-lite"/>
    </source>
</evidence>
<dbReference type="SMART" id="SM00165">
    <property type="entry name" value="UBA"/>
    <property type="match status" value="1"/>
</dbReference>
<sequence>MVYLHLKTTCKEVPISDIIATGQLKFFANLSENSTEFRGQNKERFRFLHNGRLLSEENLKNVDDNNSIRVILLPESKIKKPSTNDDRKKIDSELSQIVAPYKNPEDRRNHGFAHDFALPDHMTKIMKAHPRLVFDSEFISVLQDWYMFRGHCVRNTFKGKEDRGGFKYSNPEFLAVVKELLATIGARYGFSQNEQFRPVQRPGGQQQGAQPITQALLQNALQAALAGVAAAPPARQAAPPAPVQAQPPALDQQEDEPMQQGYEQQVAQLQEYGFENRELILLALEQTDGNVEAAAELLIDLQS</sequence>
<evidence type="ECO:0000313" key="3">
    <source>
        <dbReference type="EMBL" id="UMM27352.1"/>
    </source>
</evidence>
<dbReference type="PROSITE" id="PS50030">
    <property type="entry name" value="UBA"/>
    <property type="match status" value="1"/>
</dbReference>